<dbReference type="Proteomes" id="UP000606499">
    <property type="component" value="Unassembled WGS sequence"/>
</dbReference>
<keyword evidence="7" id="KW-1185">Reference proteome</keyword>
<protein>
    <submittedName>
        <fullName evidence="6">4Fe-4S binding protein</fullName>
    </submittedName>
</protein>
<gene>
    <name evidence="6" type="ORF">H8S45_07170</name>
</gene>
<dbReference type="SUPFAM" id="SSF52218">
    <property type="entry name" value="Flavoproteins"/>
    <property type="match status" value="1"/>
</dbReference>
<comment type="caution">
    <text evidence="6">The sequence shown here is derived from an EMBL/GenBank/DDBJ whole genome shotgun (WGS) entry which is preliminary data.</text>
</comment>
<evidence type="ECO:0000256" key="3">
    <source>
        <dbReference type="ARBA" id="ARBA00023014"/>
    </source>
</evidence>
<sequence>MKTERVWKMYWSATGTTKIVVSAIADRLAAELGLAVETYDFTLPAARRTAPEFAAGDVVVFGTPTYAGRVPNVLLKYLETVKGGGAAAIPVVTFGNRAFDDALIELRDILTDNGFRPFAGAAFVGEHSFSKTLAAGRPDVDDLLLAAQFAGQAAARLAGVDGQTPPVEVPGRAREARTYYQPRDRAGNPVDIRKVKPLTGEACDQCGICAAVCPMGSINPENVREYTGICIKCGACVKKCPQGAKYYDDAGYLYHKTELEEGYKRRAEVRLFF</sequence>
<dbReference type="PROSITE" id="PS50902">
    <property type="entry name" value="FLAVODOXIN_LIKE"/>
    <property type="match status" value="1"/>
</dbReference>
<keyword evidence="2" id="KW-0408">Iron</keyword>
<dbReference type="GO" id="GO:0051536">
    <property type="term" value="F:iron-sulfur cluster binding"/>
    <property type="evidence" value="ECO:0007669"/>
    <property type="project" value="UniProtKB-KW"/>
</dbReference>
<evidence type="ECO:0000256" key="1">
    <source>
        <dbReference type="ARBA" id="ARBA00022723"/>
    </source>
</evidence>
<dbReference type="RefSeq" id="WP_054327567.1">
    <property type="nucleotide sequence ID" value="NZ_JACOPL010000005.1"/>
</dbReference>
<feature type="domain" description="4Fe-4S ferredoxin-type" evidence="5">
    <location>
        <begin position="193"/>
        <end position="219"/>
    </location>
</feature>
<dbReference type="AlphaFoldDB" id="A0A923RWH7"/>
<dbReference type="PANTHER" id="PTHR43122:SF1">
    <property type="entry name" value="IRON-SULFUR-BINDING PROTEIN"/>
    <property type="match status" value="1"/>
</dbReference>
<feature type="domain" description="Flavodoxin-like" evidence="4">
    <location>
        <begin position="6"/>
        <end position="154"/>
    </location>
</feature>
<dbReference type="InterPro" id="IPR029039">
    <property type="entry name" value="Flavoprotein-like_sf"/>
</dbReference>
<evidence type="ECO:0000256" key="2">
    <source>
        <dbReference type="ARBA" id="ARBA00023004"/>
    </source>
</evidence>
<dbReference type="PROSITE" id="PS51379">
    <property type="entry name" value="4FE4S_FER_2"/>
    <property type="match status" value="2"/>
</dbReference>
<dbReference type="GO" id="GO:0046872">
    <property type="term" value="F:metal ion binding"/>
    <property type="evidence" value="ECO:0007669"/>
    <property type="project" value="UniProtKB-KW"/>
</dbReference>
<dbReference type="GO" id="GO:0010181">
    <property type="term" value="F:FMN binding"/>
    <property type="evidence" value="ECO:0007669"/>
    <property type="project" value="InterPro"/>
</dbReference>
<dbReference type="PROSITE" id="PS00198">
    <property type="entry name" value="4FE4S_FER_1"/>
    <property type="match status" value="1"/>
</dbReference>
<feature type="domain" description="4Fe-4S ferredoxin-type" evidence="5">
    <location>
        <begin position="220"/>
        <end position="250"/>
    </location>
</feature>
<dbReference type="GO" id="GO:0016651">
    <property type="term" value="F:oxidoreductase activity, acting on NAD(P)H"/>
    <property type="evidence" value="ECO:0007669"/>
    <property type="project" value="UniProtKB-ARBA"/>
</dbReference>
<dbReference type="InterPro" id="IPR017896">
    <property type="entry name" value="4Fe4S_Fe-S-bd"/>
</dbReference>
<dbReference type="EMBL" id="JACOPL010000005">
    <property type="protein sequence ID" value="MBC5725236.1"/>
    <property type="molecule type" value="Genomic_DNA"/>
</dbReference>
<dbReference type="InterPro" id="IPR008254">
    <property type="entry name" value="Flavodoxin/NO_synth"/>
</dbReference>
<dbReference type="Pfam" id="PF13187">
    <property type="entry name" value="Fer4_9"/>
    <property type="match status" value="1"/>
</dbReference>
<dbReference type="Gene3D" id="3.40.50.360">
    <property type="match status" value="1"/>
</dbReference>
<accession>A0A923RWH7</accession>
<evidence type="ECO:0000313" key="6">
    <source>
        <dbReference type="EMBL" id="MBC5725236.1"/>
    </source>
</evidence>
<keyword evidence="1" id="KW-0479">Metal-binding</keyword>
<dbReference type="SUPFAM" id="SSF54862">
    <property type="entry name" value="4Fe-4S ferredoxins"/>
    <property type="match status" value="1"/>
</dbReference>
<dbReference type="PANTHER" id="PTHR43122">
    <property type="entry name" value="FERREDOXIN SUBUNIT OF PYRUVATE:FLAVODOXIN OXIDOREDUCTASE-RELATED"/>
    <property type="match status" value="1"/>
</dbReference>
<dbReference type="Gene3D" id="3.30.70.20">
    <property type="match status" value="1"/>
</dbReference>
<dbReference type="InterPro" id="IPR017900">
    <property type="entry name" value="4Fe4S_Fe_S_CS"/>
</dbReference>
<evidence type="ECO:0000259" key="4">
    <source>
        <dbReference type="PROSITE" id="PS50902"/>
    </source>
</evidence>
<name>A0A923RWH7_9FIRM</name>
<organism evidence="6 7">
    <name type="scientific">Agathobaculum faecis</name>
    <dbReference type="NCBI Taxonomy" id="2763013"/>
    <lineage>
        <taxon>Bacteria</taxon>
        <taxon>Bacillati</taxon>
        <taxon>Bacillota</taxon>
        <taxon>Clostridia</taxon>
        <taxon>Eubacteriales</taxon>
        <taxon>Butyricicoccaceae</taxon>
        <taxon>Agathobaculum</taxon>
    </lineage>
</organism>
<evidence type="ECO:0000259" key="5">
    <source>
        <dbReference type="PROSITE" id="PS51379"/>
    </source>
</evidence>
<evidence type="ECO:0000313" key="7">
    <source>
        <dbReference type="Proteomes" id="UP000606499"/>
    </source>
</evidence>
<keyword evidence="3" id="KW-0411">Iron-sulfur</keyword>
<reference evidence="6" key="1">
    <citation type="submission" date="2020-08" db="EMBL/GenBank/DDBJ databases">
        <title>Genome public.</title>
        <authorList>
            <person name="Liu C."/>
            <person name="Sun Q."/>
        </authorList>
    </citation>
    <scope>NUCLEOTIDE SEQUENCE</scope>
    <source>
        <strain evidence="6">NSJ-28</strain>
    </source>
</reference>
<proteinExistence type="predicted"/>